<evidence type="ECO:0000313" key="18">
    <source>
        <dbReference type="EMBL" id="STX38395.1"/>
    </source>
</evidence>
<dbReference type="EC" id="3.1.26.4" evidence="6 14"/>
<dbReference type="EMBL" id="UGNY01000001">
    <property type="protein sequence ID" value="STX38395.1"/>
    <property type="molecule type" value="Genomic_DNA"/>
</dbReference>
<comment type="cofactor">
    <cofactor evidence="14 15">
        <name>Mn(2+)</name>
        <dbReference type="ChEBI" id="CHEBI:29035"/>
    </cofactor>
    <cofactor evidence="14 15">
        <name>Mg(2+)</name>
        <dbReference type="ChEBI" id="CHEBI:18420"/>
    </cofactor>
    <text evidence="14 15">Manganese or magnesium. Binds 1 divalent metal ion per monomer in the absence of substrate. May bind a second metal ion after substrate binding.</text>
</comment>
<keyword evidence="11 14" id="KW-0255">Endonuclease</keyword>
<evidence type="ECO:0000256" key="8">
    <source>
        <dbReference type="ARBA" id="ARBA00022490"/>
    </source>
</evidence>
<comment type="similarity">
    <text evidence="5 14 16">Belongs to the RNase HII family.</text>
</comment>
<reference evidence="18 19" key="1">
    <citation type="submission" date="2018-06" db="EMBL/GenBank/DDBJ databases">
        <authorList>
            <consortium name="Pathogen Informatics"/>
            <person name="Doyle S."/>
        </authorList>
    </citation>
    <scope>NUCLEOTIDE SEQUENCE [LARGE SCALE GENOMIC DNA]</scope>
    <source>
        <strain evidence="18 19">NCTC11978</strain>
    </source>
</reference>
<comment type="subcellular location">
    <subcellularLocation>
        <location evidence="4 14">Cytoplasm</location>
    </subcellularLocation>
</comment>
<evidence type="ECO:0000256" key="4">
    <source>
        <dbReference type="ARBA" id="ARBA00004496"/>
    </source>
</evidence>
<evidence type="ECO:0000256" key="10">
    <source>
        <dbReference type="ARBA" id="ARBA00022723"/>
    </source>
</evidence>
<sequence>MEKCIAGVDEVGRGPLAGAVVTAAVILHRPIEGVTDSKKLSAAKRKQLAERIKNEARCFAYGRAEVEEIDQLNIHHATLLAMKRAIEALTIKPDEILVDGLYIPSVTIPCQAIVKGDSLIQAIGAASILAKVLRDEEMEKMELVYPGYGFAIHKGYATEMHRKLLQEKGPALSTVKVMRQFPQNCSPPNSQPWHLSGLTLPKQTRAVKHCAGLINYGLISIIAAGHTP</sequence>
<dbReference type="GO" id="GO:0005737">
    <property type="term" value="C:cytoplasm"/>
    <property type="evidence" value="ECO:0007669"/>
    <property type="project" value="UniProtKB-SubCell"/>
</dbReference>
<gene>
    <name evidence="14 18" type="primary">rnhB</name>
    <name evidence="18" type="ORF">NCTC11978_01579</name>
</gene>
<evidence type="ECO:0000256" key="2">
    <source>
        <dbReference type="ARBA" id="ARBA00001946"/>
    </source>
</evidence>
<dbReference type="Pfam" id="PF01351">
    <property type="entry name" value="RNase_HII"/>
    <property type="match status" value="1"/>
</dbReference>
<dbReference type="GO" id="GO:0003723">
    <property type="term" value="F:RNA binding"/>
    <property type="evidence" value="ECO:0007669"/>
    <property type="project" value="UniProtKB-UniRule"/>
</dbReference>
<dbReference type="PANTHER" id="PTHR10954">
    <property type="entry name" value="RIBONUCLEASE H2 SUBUNIT A"/>
    <property type="match status" value="1"/>
</dbReference>
<dbReference type="SUPFAM" id="SSF53098">
    <property type="entry name" value="Ribonuclease H-like"/>
    <property type="match status" value="1"/>
</dbReference>
<dbReference type="PANTHER" id="PTHR10954:SF18">
    <property type="entry name" value="RIBONUCLEASE HII"/>
    <property type="match status" value="1"/>
</dbReference>
<comment type="catalytic activity">
    <reaction evidence="1 14 15 16">
        <text>Endonucleolytic cleavage to 5'-phosphomonoester.</text>
        <dbReference type="EC" id="3.1.26.4"/>
    </reaction>
</comment>
<evidence type="ECO:0000259" key="17">
    <source>
        <dbReference type="PROSITE" id="PS51975"/>
    </source>
</evidence>
<evidence type="ECO:0000256" key="15">
    <source>
        <dbReference type="PROSITE-ProRule" id="PRU01319"/>
    </source>
</evidence>
<evidence type="ECO:0000256" key="16">
    <source>
        <dbReference type="RuleBase" id="RU003515"/>
    </source>
</evidence>
<dbReference type="InterPro" id="IPR036397">
    <property type="entry name" value="RNaseH_sf"/>
</dbReference>
<dbReference type="InterPro" id="IPR024567">
    <property type="entry name" value="RNase_HII/HIII_dom"/>
</dbReference>
<evidence type="ECO:0000256" key="12">
    <source>
        <dbReference type="ARBA" id="ARBA00022801"/>
    </source>
</evidence>
<organism evidence="18 19">
    <name type="scientific">Legionella feeleii</name>
    <dbReference type="NCBI Taxonomy" id="453"/>
    <lineage>
        <taxon>Bacteria</taxon>
        <taxon>Pseudomonadati</taxon>
        <taxon>Pseudomonadota</taxon>
        <taxon>Gammaproteobacteria</taxon>
        <taxon>Legionellales</taxon>
        <taxon>Legionellaceae</taxon>
        <taxon>Legionella</taxon>
    </lineage>
</organism>
<dbReference type="InterPro" id="IPR022898">
    <property type="entry name" value="RNase_HII"/>
</dbReference>
<keyword evidence="12 14" id="KW-0378">Hydrolase</keyword>
<name>A0A378IUZ3_9GAMM</name>
<dbReference type="InterPro" id="IPR001352">
    <property type="entry name" value="RNase_HII/HIII"/>
</dbReference>
<keyword evidence="10 14" id="KW-0479">Metal-binding</keyword>
<dbReference type="Proteomes" id="UP000254033">
    <property type="component" value="Unassembled WGS sequence"/>
</dbReference>
<evidence type="ECO:0000256" key="3">
    <source>
        <dbReference type="ARBA" id="ARBA00004065"/>
    </source>
</evidence>
<comment type="function">
    <text evidence="3 14 16">Endonuclease that specifically degrades the RNA of RNA-DNA hybrids.</text>
</comment>
<dbReference type="GO" id="GO:0032299">
    <property type="term" value="C:ribonuclease H2 complex"/>
    <property type="evidence" value="ECO:0007669"/>
    <property type="project" value="TreeGrafter"/>
</dbReference>
<protein>
    <recommendedName>
        <fullName evidence="7 14">Ribonuclease HII</fullName>
        <shortName evidence="14">RNase HII</shortName>
        <ecNumber evidence="6 14">3.1.26.4</ecNumber>
    </recommendedName>
</protein>
<dbReference type="GO" id="GO:0006298">
    <property type="term" value="P:mismatch repair"/>
    <property type="evidence" value="ECO:0007669"/>
    <property type="project" value="TreeGrafter"/>
</dbReference>
<accession>A0A378IUZ3</accession>
<dbReference type="AlphaFoldDB" id="A0A378IUZ3"/>
<comment type="cofactor">
    <cofactor evidence="2">
        <name>Mg(2+)</name>
        <dbReference type="ChEBI" id="CHEBI:18420"/>
    </cofactor>
</comment>
<dbReference type="HAMAP" id="MF_00052_B">
    <property type="entry name" value="RNase_HII_B"/>
    <property type="match status" value="1"/>
</dbReference>
<dbReference type="GO" id="GO:0004523">
    <property type="term" value="F:RNA-DNA hybrid ribonuclease activity"/>
    <property type="evidence" value="ECO:0007669"/>
    <property type="project" value="UniProtKB-UniRule"/>
</dbReference>
<evidence type="ECO:0000313" key="19">
    <source>
        <dbReference type="Proteomes" id="UP000254033"/>
    </source>
</evidence>
<feature type="binding site" evidence="14 15">
    <location>
        <position position="9"/>
    </location>
    <ligand>
        <name>a divalent metal cation</name>
        <dbReference type="ChEBI" id="CHEBI:60240"/>
    </ligand>
</feature>
<evidence type="ECO:0000256" key="11">
    <source>
        <dbReference type="ARBA" id="ARBA00022759"/>
    </source>
</evidence>
<dbReference type="GO" id="GO:0030145">
    <property type="term" value="F:manganese ion binding"/>
    <property type="evidence" value="ECO:0007669"/>
    <property type="project" value="UniProtKB-UniRule"/>
</dbReference>
<dbReference type="Gene3D" id="3.30.420.10">
    <property type="entry name" value="Ribonuclease H-like superfamily/Ribonuclease H"/>
    <property type="match status" value="1"/>
</dbReference>
<evidence type="ECO:0000256" key="13">
    <source>
        <dbReference type="ARBA" id="ARBA00023211"/>
    </source>
</evidence>
<evidence type="ECO:0000256" key="9">
    <source>
        <dbReference type="ARBA" id="ARBA00022722"/>
    </source>
</evidence>
<keyword evidence="9 14" id="KW-0540">Nuclease</keyword>
<feature type="binding site" evidence="14 15">
    <location>
        <position position="99"/>
    </location>
    <ligand>
        <name>a divalent metal cation</name>
        <dbReference type="ChEBI" id="CHEBI:60240"/>
    </ligand>
</feature>
<keyword evidence="8 14" id="KW-0963">Cytoplasm</keyword>
<feature type="domain" description="RNase H type-2" evidence="17">
    <location>
        <begin position="3"/>
        <end position="191"/>
    </location>
</feature>
<evidence type="ECO:0000256" key="5">
    <source>
        <dbReference type="ARBA" id="ARBA00007383"/>
    </source>
</evidence>
<dbReference type="PROSITE" id="PS51975">
    <property type="entry name" value="RNASE_H_2"/>
    <property type="match status" value="1"/>
</dbReference>
<keyword evidence="13 14" id="KW-0464">Manganese</keyword>
<dbReference type="NCBIfam" id="NF000595">
    <property type="entry name" value="PRK00015.1-3"/>
    <property type="match status" value="1"/>
</dbReference>
<dbReference type="GO" id="GO:0043137">
    <property type="term" value="P:DNA replication, removal of RNA primer"/>
    <property type="evidence" value="ECO:0007669"/>
    <property type="project" value="TreeGrafter"/>
</dbReference>
<dbReference type="NCBIfam" id="NF000596">
    <property type="entry name" value="PRK00015.1-4"/>
    <property type="match status" value="1"/>
</dbReference>
<proteinExistence type="inferred from homology"/>
<evidence type="ECO:0000256" key="14">
    <source>
        <dbReference type="HAMAP-Rule" id="MF_00052"/>
    </source>
</evidence>
<evidence type="ECO:0000256" key="6">
    <source>
        <dbReference type="ARBA" id="ARBA00012180"/>
    </source>
</evidence>
<feature type="binding site" evidence="14 15">
    <location>
        <position position="10"/>
    </location>
    <ligand>
        <name>a divalent metal cation</name>
        <dbReference type="ChEBI" id="CHEBI:60240"/>
    </ligand>
</feature>
<evidence type="ECO:0000256" key="7">
    <source>
        <dbReference type="ARBA" id="ARBA00019179"/>
    </source>
</evidence>
<evidence type="ECO:0000256" key="1">
    <source>
        <dbReference type="ARBA" id="ARBA00000077"/>
    </source>
</evidence>
<dbReference type="InterPro" id="IPR012337">
    <property type="entry name" value="RNaseH-like_sf"/>
</dbReference>
<dbReference type="CDD" id="cd07182">
    <property type="entry name" value="RNase_HII_bacteria_HII_like"/>
    <property type="match status" value="1"/>
</dbReference>